<sequence>MMIWIPIVTGIIIGLAILGITFLLKKMFKSKVILFSPAILSMLGSTYSIYYGLVVIRGFEGVAYLFIVFPVYLCAIDAIVYATKNKNT</sequence>
<proteinExistence type="predicted"/>
<feature type="transmembrane region" description="Helical" evidence="1">
    <location>
        <begin position="62"/>
        <end position="82"/>
    </location>
</feature>
<keyword evidence="1" id="KW-0472">Membrane</keyword>
<evidence type="ECO:0000313" key="2">
    <source>
        <dbReference type="EMBL" id="OUM45870.1"/>
    </source>
</evidence>
<dbReference type="EMBL" id="MWPX01000083">
    <property type="protein sequence ID" value="OUM45870.1"/>
    <property type="molecule type" value="Genomic_DNA"/>
</dbReference>
<name>A0A1Y3MBP6_9BACI</name>
<dbReference type="Proteomes" id="UP000195321">
    <property type="component" value="Unassembled WGS sequence"/>
</dbReference>
<accession>A0A1Y3MBP6</accession>
<gene>
    <name evidence="2" type="ORF">BW425_26990</name>
</gene>
<keyword evidence="1" id="KW-0812">Transmembrane</keyword>
<feature type="transmembrane region" description="Helical" evidence="1">
    <location>
        <begin position="6"/>
        <end position="25"/>
    </location>
</feature>
<reference evidence="2 3" key="1">
    <citation type="submission" date="2017-02" db="EMBL/GenBank/DDBJ databases">
        <title>Bacillus pseudomycoides isolate FSL K6-0042.</title>
        <authorList>
            <person name="Kovac J."/>
        </authorList>
    </citation>
    <scope>NUCLEOTIDE SEQUENCE [LARGE SCALE GENOMIC DNA]</scope>
    <source>
        <strain evidence="2 3">FSL K6-0042</strain>
    </source>
</reference>
<evidence type="ECO:0000256" key="1">
    <source>
        <dbReference type="SAM" id="Phobius"/>
    </source>
</evidence>
<organism evidence="2 3">
    <name type="scientific">Bacillus pseudomycoides</name>
    <dbReference type="NCBI Taxonomy" id="64104"/>
    <lineage>
        <taxon>Bacteria</taxon>
        <taxon>Bacillati</taxon>
        <taxon>Bacillota</taxon>
        <taxon>Bacilli</taxon>
        <taxon>Bacillales</taxon>
        <taxon>Bacillaceae</taxon>
        <taxon>Bacillus</taxon>
        <taxon>Bacillus cereus group</taxon>
    </lineage>
</organism>
<dbReference type="RefSeq" id="WP_088094711.1">
    <property type="nucleotide sequence ID" value="NZ_JBEUTC010000128.1"/>
</dbReference>
<evidence type="ECO:0000313" key="3">
    <source>
        <dbReference type="Proteomes" id="UP000195321"/>
    </source>
</evidence>
<dbReference type="AlphaFoldDB" id="A0A1Y3MBP6"/>
<protein>
    <submittedName>
        <fullName evidence="2">Uncharacterized protein</fullName>
    </submittedName>
</protein>
<comment type="caution">
    <text evidence="2">The sequence shown here is derived from an EMBL/GenBank/DDBJ whole genome shotgun (WGS) entry which is preliminary data.</text>
</comment>
<feature type="transmembrane region" description="Helical" evidence="1">
    <location>
        <begin position="32"/>
        <end position="56"/>
    </location>
</feature>
<keyword evidence="1" id="KW-1133">Transmembrane helix</keyword>